<dbReference type="Proteomes" id="UP000030848">
    <property type="component" value="Unassembled WGS sequence"/>
</dbReference>
<comment type="similarity">
    <text evidence="1">Belongs to the TPP enzyme family.</text>
</comment>
<dbReference type="GO" id="GO:0000287">
    <property type="term" value="F:magnesium ion binding"/>
    <property type="evidence" value="ECO:0007669"/>
    <property type="project" value="UniProtKB-ARBA"/>
</dbReference>
<name>A0A837DFH1_9PSEU</name>
<comment type="caution">
    <text evidence="5">The sequence shown here is derived from an EMBL/GenBank/DDBJ whole genome shotgun (WGS) entry which is preliminary data.</text>
</comment>
<dbReference type="PANTHER" id="PTHR18968">
    <property type="entry name" value="THIAMINE PYROPHOSPHATE ENZYMES"/>
    <property type="match status" value="1"/>
</dbReference>
<dbReference type="CDD" id="cd02002">
    <property type="entry name" value="TPP_BFDC"/>
    <property type="match status" value="1"/>
</dbReference>
<gene>
    <name evidence="5" type="ORF">MINT15_02760</name>
</gene>
<dbReference type="InterPro" id="IPR012001">
    <property type="entry name" value="Thiamin_PyroP_enz_TPP-bd_dom"/>
</dbReference>
<dbReference type="EMBL" id="JRZE01000001">
    <property type="protein sequence ID" value="KHF45975.1"/>
    <property type="molecule type" value="Genomic_DNA"/>
</dbReference>
<evidence type="ECO:0000256" key="1">
    <source>
        <dbReference type="ARBA" id="ARBA00007812"/>
    </source>
</evidence>
<dbReference type="GO" id="GO:0003984">
    <property type="term" value="F:acetolactate synthase activity"/>
    <property type="evidence" value="ECO:0007669"/>
    <property type="project" value="TreeGrafter"/>
</dbReference>
<dbReference type="OrthoDB" id="2443624at2"/>
<evidence type="ECO:0000313" key="5">
    <source>
        <dbReference type="EMBL" id="KHF45975.1"/>
    </source>
</evidence>
<dbReference type="Pfam" id="PF02775">
    <property type="entry name" value="TPP_enzyme_C"/>
    <property type="match status" value="1"/>
</dbReference>
<dbReference type="InterPro" id="IPR029061">
    <property type="entry name" value="THDP-binding"/>
</dbReference>
<sequence length="519" mass="54017">MAMNGAQALIRTLVDADVDVCFTNPGTSEMHFVAALDDVPQIRGVLGLAEGVVTGAADGYGRIADKPAATLLHLGAGLSNGLANLHNARRANTPIVNIIGDHATYHKRFDAPLESDIEAVAGSLNGWMRRSSSTADIGADTAAAIAAAQDAPGRVATLILPADVSWGEGGTPAATVPPTPPRTVASDVVRSVADVLRSGEPVALLFGGRACRERGLRAVSRIAQATGAKPFAETFPARMERGAGLPNIERLGYLAEQVAYQLDGVRHVILAGARSPVSFFAYPGKASDLVPEGARVHTLAEPADDVITALEELADEVAADVEPELAPAQRPELPTGELTPQNWAQVIGALLPENAIISDETNTSGLLVPMATAGAPRHDVLTLTGGAIGQGMAVATGAAIAAPDRPVINLEADGSAVYNISSLWTQARENLNVTTVVLNNRAYAILRMELQRVGAESSGPKAKSLFDLSTPDLDFVSMAEGFGVPATRARTAEELADQFRRAVTTPGPHLIEAMVPPLL</sequence>
<dbReference type="InterPro" id="IPR045229">
    <property type="entry name" value="TPP_enz"/>
</dbReference>
<dbReference type="RefSeq" id="WP_037307642.1">
    <property type="nucleotide sequence ID" value="NZ_CALJZO010000022.1"/>
</dbReference>
<dbReference type="SUPFAM" id="SSF52518">
    <property type="entry name" value="Thiamin diphosphate-binding fold (THDP-binding)"/>
    <property type="match status" value="2"/>
</dbReference>
<keyword evidence="2" id="KW-0786">Thiamine pyrophosphate</keyword>
<proteinExistence type="inferred from homology"/>
<protein>
    <recommendedName>
        <fullName evidence="7">Acetolactate synthase-1/2/3 large subunit</fullName>
    </recommendedName>
</protein>
<accession>A0A837DFH1</accession>
<dbReference type="Gene3D" id="3.40.50.970">
    <property type="match status" value="2"/>
</dbReference>
<dbReference type="InterPro" id="IPR011766">
    <property type="entry name" value="TPP_enzyme_TPP-bd"/>
</dbReference>
<evidence type="ECO:0000256" key="2">
    <source>
        <dbReference type="ARBA" id="ARBA00023052"/>
    </source>
</evidence>
<dbReference type="NCBIfam" id="NF005760">
    <property type="entry name" value="PRK07586.1"/>
    <property type="match status" value="1"/>
</dbReference>
<dbReference type="AlphaFoldDB" id="A0A837DFH1"/>
<dbReference type="Pfam" id="PF02776">
    <property type="entry name" value="TPP_enzyme_N"/>
    <property type="match status" value="1"/>
</dbReference>
<feature type="domain" description="Thiamine pyrophosphate enzyme TPP-binding" evidence="3">
    <location>
        <begin position="376"/>
        <end position="512"/>
    </location>
</feature>
<dbReference type="GO" id="GO:0030976">
    <property type="term" value="F:thiamine pyrophosphate binding"/>
    <property type="evidence" value="ECO:0007669"/>
    <property type="project" value="InterPro"/>
</dbReference>
<evidence type="ECO:0000313" key="6">
    <source>
        <dbReference type="Proteomes" id="UP000030848"/>
    </source>
</evidence>
<organism evidence="5 6">
    <name type="scientific">Saccharomonospora viridis</name>
    <dbReference type="NCBI Taxonomy" id="1852"/>
    <lineage>
        <taxon>Bacteria</taxon>
        <taxon>Bacillati</taxon>
        <taxon>Actinomycetota</taxon>
        <taxon>Actinomycetes</taxon>
        <taxon>Pseudonocardiales</taxon>
        <taxon>Pseudonocardiaceae</taxon>
        <taxon>Saccharomonospora</taxon>
    </lineage>
</organism>
<evidence type="ECO:0008006" key="7">
    <source>
        <dbReference type="Google" id="ProtNLM"/>
    </source>
</evidence>
<dbReference type="GO" id="GO:0050660">
    <property type="term" value="F:flavin adenine dinucleotide binding"/>
    <property type="evidence" value="ECO:0007669"/>
    <property type="project" value="TreeGrafter"/>
</dbReference>
<dbReference type="PANTHER" id="PTHR18968:SF86">
    <property type="entry name" value="ACETOLACTATE SYNTHASE LARGE SUBUNIT ILVX-RELATED"/>
    <property type="match status" value="1"/>
</dbReference>
<reference evidence="5 6" key="1">
    <citation type="submission" date="2014-10" db="EMBL/GenBank/DDBJ databases">
        <title>Genome sequence of Micropolyspora internatus JCM3315.</title>
        <authorList>
            <person name="Shin S.-K."/>
            <person name="Yi H."/>
        </authorList>
    </citation>
    <scope>NUCLEOTIDE SEQUENCE [LARGE SCALE GENOMIC DNA]</scope>
    <source>
        <strain evidence="5 6">JCM 3315</strain>
    </source>
</reference>
<evidence type="ECO:0000259" key="4">
    <source>
        <dbReference type="Pfam" id="PF02776"/>
    </source>
</evidence>
<evidence type="ECO:0000259" key="3">
    <source>
        <dbReference type="Pfam" id="PF02775"/>
    </source>
</evidence>
<dbReference type="CDD" id="cd07035">
    <property type="entry name" value="TPP_PYR_POX_like"/>
    <property type="match status" value="1"/>
</dbReference>
<feature type="domain" description="Thiamine pyrophosphate enzyme N-terminal TPP-binding" evidence="4">
    <location>
        <begin position="3"/>
        <end position="108"/>
    </location>
</feature>